<evidence type="ECO:0000256" key="2">
    <source>
        <dbReference type="ARBA" id="ARBA00008055"/>
    </source>
</evidence>
<evidence type="ECO:0000256" key="7">
    <source>
        <dbReference type="ARBA" id="ARBA00023239"/>
    </source>
</evidence>
<keyword evidence="13" id="KW-1185">Reference proteome</keyword>
<protein>
    <recommendedName>
        <fullName evidence="3">porphobilinogen synthase</fullName>
        <ecNumber evidence="3">4.2.1.24</ecNumber>
    </recommendedName>
    <alternativeName>
        <fullName evidence="10">Porphobilinogen synthase</fullName>
    </alternativeName>
</protein>
<keyword evidence="4" id="KW-0021">Allosteric enzyme</keyword>
<keyword evidence="8" id="KW-0627">Porphyrin biosynthesis</keyword>
<dbReference type="GO" id="GO:0006783">
    <property type="term" value="P:heme biosynthetic process"/>
    <property type="evidence" value="ECO:0007669"/>
    <property type="project" value="UniProtKB-KW"/>
</dbReference>
<evidence type="ECO:0000313" key="13">
    <source>
        <dbReference type="Proteomes" id="UP001552299"/>
    </source>
</evidence>
<dbReference type="EMBL" id="JANQDX010000008">
    <property type="protein sequence ID" value="KAL0920291.1"/>
    <property type="molecule type" value="Genomic_DNA"/>
</dbReference>
<evidence type="ECO:0000256" key="9">
    <source>
        <dbReference type="ARBA" id="ARBA00025628"/>
    </source>
</evidence>
<dbReference type="Pfam" id="PF00490">
    <property type="entry name" value="ALAD"/>
    <property type="match status" value="1"/>
</dbReference>
<dbReference type="InterPro" id="IPR013785">
    <property type="entry name" value="Aldolase_TIM"/>
</dbReference>
<accession>A0ABD0VCD6</accession>
<comment type="catalytic activity">
    <reaction evidence="11">
        <text>2 5-aminolevulinate = porphobilinogen + 2 H2O + H(+)</text>
        <dbReference type="Rhea" id="RHEA:24064"/>
        <dbReference type="ChEBI" id="CHEBI:15377"/>
        <dbReference type="ChEBI" id="CHEBI:15378"/>
        <dbReference type="ChEBI" id="CHEBI:58126"/>
        <dbReference type="ChEBI" id="CHEBI:356416"/>
        <dbReference type="EC" id="4.2.1.24"/>
    </reaction>
</comment>
<comment type="caution">
    <text evidence="12">The sequence shown here is derived from an EMBL/GenBank/DDBJ whole genome shotgun (WGS) entry which is preliminary data.</text>
</comment>
<evidence type="ECO:0000256" key="4">
    <source>
        <dbReference type="ARBA" id="ARBA00022533"/>
    </source>
</evidence>
<dbReference type="EC" id="4.2.1.24" evidence="3"/>
<name>A0ABD0VCD6_DENTH</name>
<evidence type="ECO:0000256" key="3">
    <source>
        <dbReference type="ARBA" id="ARBA00012053"/>
    </source>
</evidence>
<evidence type="ECO:0000313" key="12">
    <source>
        <dbReference type="EMBL" id="KAL0920291.1"/>
    </source>
</evidence>
<evidence type="ECO:0000256" key="8">
    <source>
        <dbReference type="ARBA" id="ARBA00023244"/>
    </source>
</evidence>
<dbReference type="SUPFAM" id="SSF51569">
    <property type="entry name" value="Aldolase"/>
    <property type="match status" value="1"/>
</dbReference>
<sequence length="57" mass="6276">MINPGSSKPTQKTHTNLTHLVDYIPLSVALDPYSSDGHDGIVREDGVIMNDETVHQM</sequence>
<evidence type="ECO:0000256" key="10">
    <source>
        <dbReference type="ARBA" id="ARBA00032837"/>
    </source>
</evidence>
<keyword evidence="5" id="KW-0350">Heme biosynthesis</keyword>
<evidence type="ECO:0000256" key="5">
    <source>
        <dbReference type="ARBA" id="ARBA00023133"/>
    </source>
</evidence>
<evidence type="ECO:0000256" key="6">
    <source>
        <dbReference type="ARBA" id="ARBA00023171"/>
    </source>
</evidence>
<dbReference type="Gene3D" id="3.20.20.70">
    <property type="entry name" value="Aldolase class I"/>
    <property type="match status" value="1"/>
</dbReference>
<organism evidence="12 13">
    <name type="scientific">Dendrobium thyrsiflorum</name>
    <name type="common">Pinecone-like raceme dendrobium</name>
    <name type="synonym">Orchid</name>
    <dbReference type="NCBI Taxonomy" id="117978"/>
    <lineage>
        <taxon>Eukaryota</taxon>
        <taxon>Viridiplantae</taxon>
        <taxon>Streptophyta</taxon>
        <taxon>Embryophyta</taxon>
        <taxon>Tracheophyta</taxon>
        <taxon>Spermatophyta</taxon>
        <taxon>Magnoliopsida</taxon>
        <taxon>Liliopsida</taxon>
        <taxon>Asparagales</taxon>
        <taxon>Orchidaceae</taxon>
        <taxon>Epidendroideae</taxon>
        <taxon>Malaxideae</taxon>
        <taxon>Dendrobiinae</taxon>
        <taxon>Dendrobium</taxon>
    </lineage>
</organism>
<keyword evidence="6" id="KW-0149">Chlorophyll biosynthesis</keyword>
<dbReference type="InterPro" id="IPR001731">
    <property type="entry name" value="ALAD"/>
</dbReference>
<comment type="pathway">
    <text evidence="1">Porphyrin-containing compound metabolism; protoporphyrin-IX biosynthesis; coproporphyrinogen-III from 5-aminolevulinate: step 1/4.</text>
</comment>
<evidence type="ECO:0000256" key="11">
    <source>
        <dbReference type="ARBA" id="ARBA00047651"/>
    </source>
</evidence>
<dbReference type="GO" id="GO:0015995">
    <property type="term" value="P:chlorophyll biosynthetic process"/>
    <property type="evidence" value="ECO:0007669"/>
    <property type="project" value="UniProtKB-KW"/>
</dbReference>
<gene>
    <name evidence="12" type="ORF">M5K25_009416</name>
</gene>
<proteinExistence type="inferred from homology"/>
<comment type="similarity">
    <text evidence="2">Belongs to the ALAD family.</text>
</comment>
<dbReference type="Proteomes" id="UP001552299">
    <property type="component" value="Unassembled WGS sequence"/>
</dbReference>
<comment type="function">
    <text evidence="9">Catalyzes an early step in the biosynthesis of tetrapyrroles. Binds two molecules of 5-aminolevulinate per subunit, each at a distinct site, and catalyzes their condensation to form porphobilinogen.</text>
</comment>
<reference evidence="12 13" key="1">
    <citation type="journal article" date="2024" name="Plant Biotechnol. J.">
        <title>Dendrobium thyrsiflorum genome and its molecular insights into genes involved in important horticultural traits.</title>
        <authorList>
            <person name="Chen B."/>
            <person name="Wang J.Y."/>
            <person name="Zheng P.J."/>
            <person name="Li K.L."/>
            <person name="Liang Y.M."/>
            <person name="Chen X.F."/>
            <person name="Zhang C."/>
            <person name="Zhao X."/>
            <person name="He X."/>
            <person name="Zhang G.Q."/>
            <person name="Liu Z.J."/>
            <person name="Xu Q."/>
        </authorList>
    </citation>
    <scope>NUCLEOTIDE SEQUENCE [LARGE SCALE GENOMIC DNA]</scope>
    <source>
        <strain evidence="12">GZMU011</strain>
    </source>
</reference>
<evidence type="ECO:0000256" key="1">
    <source>
        <dbReference type="ARBA" id="ARBA00004694"/>
    </source>
</evidence>
<keyword evidence="7" id="KW-0456">Lyase</keyword>
<dbReference type="AlphaFoldDB" id="A0ABD0VCD6"/>
<dbReference type="GO" id="GO:0004655">
    <property type="term" value="F:porphobilinogen synthase activity"/>
    <property type="evidence" value="ECO:0007669"/>
    <property type="project" value="UniProtKB-EC"/>
</dbReference>